<reference evidence="2" key="1">
    <citation type="journal article" date="2019" name="Int. J. Syst. Evol. Microbiol.">
        <title>The Global Catalogue of Microorganisms (GCM) 10K type strain sequencing project: providing services to taxonomists for standard genome sequencing and annotation.</title>
        <authorList>
            <consortium name="The Broad Institute Genomics Platform"/>
            <consortium name="The Broad Institute Genome Sequencing Center for Infectious Disease"/>
            <person name="Wu L."/>
            <person name="Ma J."/>
        </authorList>
    </citation>
    <scope>NUCLEOTIDE SEQUENCE [LARGE SCALE GENOMIC DNA]</scope>
    <source>
        <strain evidence="2">JCM 17688</strain>
    </source>
</reference>
<name>A0ABP8JSP1_9ACTN</name>
<dbReference type="SUPFAM" id="SSF52499">
    <property type="entry name" value="Isochorismatase-like hydrolases"/>
    <property type="match status" value="1"/>
</dbReference>
<comment type="caution">
    <text evidence="1">The sequence shown here is derived from an EMBL/GenBank/DDBJ whole genome shotgun (WGS) entry which is preliminary data.</text>
</comment>
<dbReference type="InterPro" id="IPR036380">
    <property type="entry name" value="Isochorismatase-like_sf"/>
</dbReference>
<sequence>MSLGPPEFRVPRNSAVVVVDMQGAFADIAHDAAGTLCRAADVIARARTAAPVV</sequence>
<proteinExistence type="predicted"/>
<dbReference type="RefSeq" id="WP_385921197.1">
    <property type="nucleotide sequence ID" value="NZ_JBHTGI010000001.1"/>
</dbReference>
<protein>
    <recommendedName>
        <fullName evidence="3">Isochorismatase family protein</fullName>
    </recommendedName>
</protein>
<gene>
    <name evidence="1" type="ORF">GCM10023147_28110</name>
</gene>
<evidence type="ECO:0000313" key="2">
    <source>
        <dbReference type="Proteomes" id="UP001500635"/>
    </source>
</evidence>
<keyword evidence="2" id="KW-1185">Reference proteome</keyword>
<accession>A0ABP8JSP1</accession>
<organism evidence="1 2">
    <name type="scientific">Tsukamurella soli</name>
    <dbReference type="NCBI Taxonomy" id="644556"/>
    <lineage>
        <taxon>Bacteria</taxon>
        <taxon>Bacillati</taxon>
        <taxon>Actinomycetota</taxon>
        <taxon>Actinomycetes</taxon>
        <taxon>Mycobacteriales</taxon>
        <taxon>Tsukamurellaceae</taxon>
        <taxon>Tsukamurella</taxon>
    </lineage>
</organism>
<evidence type="ECO:0000313" key="1">
    <source>
        <dbReference type="EMBL" id="GAA4395203.1"/>
    </source>
</evidence>
<dbReference type="Proteomes" id="UP001500635">
    <property type="component" value="Unassembled WGS sequence"/>
</dbReference>
<evidence type="ECO:0008006" key="3">
    <source>
        <dbReference type="Google" id="ProtNLM"/>
    </source>
</evidence>
<dbReference type="EMBL" id="BAABFR010000042">
    <property type="protein sequence ID" value="GAA4395203.1"/>
    <property type="molecule type" value="Genomic_DNA"/>
</dbReference>